<accession>A0ABY0IQJ6</accession>
<dbReference type="Proteomes" id="UP000292136">
    <property type="component" value="Unassembled WGS sequence"/>
</dbReference>
<dbReference type="RefSeq" id="WP_130458168.1">
    <property type="nucleotide sequence ID" value="NZ_SHKM01000001.1"/>
</dbReference>
<dbReference type="PANTHER" id="PTHR47619">
    <property type="entry name" value="METALLO-HYDROLASE YYCJ-RELATED"/>
    <property type="match status" value="1"/>
</dbReference>
<dbReference type="PANTHER" id="PTHR47619:SF1">
    <property type="entry name" value="EXODEOXYRIBONUCLEASE WALJ"/>
    <property type="match status" value="1"/>
</dbReference>
<keyword evidence="3" id="KW-1185">Reference proteome</keyword>
<dbReference type="SUPFAM" id="SSF56281">
    <property type="entry name" value="Metallo-hydrolase/oxidoreductase"/>
    <property type="match status" value="1"/>
</dbReference>
<organism evidence="2 3">
    <name type="scientific">Azospira oryzae</name>
    <dbReference type="NCBI Taxonomy" id="146939"/>
    <lineage>
        <taxon>Bacteria</taxon>
        <taxon>Pseudomonadati</taxon>
        <taxon>Pseudomonadota</taxon>
        <taxon>Betaproteobacteria</taxon>
        <taxon>Rhodocyclales</taxon>
        <taxon>Rhodocyclaceae</taxon>
        <taxon>Azospira</taxon>
    </lineage>
</organism>
<name>A0ABY0IQJ6_9RHOO</name>
<protein>
    <submittedName>
        <fullName evidence="2">Phosphoribosyl 1,2-cyclic phosphodiesterase</fullName>
    </submittedName>
</protein>
<dbReference type="Pfam" id="PF12706">
    <property type="entry name" value="Lactamase_B_2"/>
    <property type="match status" value="1"/>
</dbReference>
<dbReference type="SMART" id="SM00849">
    <property type="entry name" value="Lactamase_B"/>
    <property type="match status" value="1"/>
</dbReference>
<comment type="caution">
    <text evidence="2">The sequence shown here is derived from an EMBL/GenBank/DDBJ whole genome shotgun (WGS) entry which is preliminary data.</text>
</comment>
<reference evidence="2 3" key="1">
    <citation type="submission" date="2019-02" db="EMBL/GenBank/DDBJ databases">
        <title>Genomic Encyclopedia of Type Strains, Phase IV (KMG-IV): sequencing the most valuable type-strain genomes for metagenomic binning, comparative biology and taxonomic classification.</title>
        <authorList>
            <person name="Goeker M."/>
        </authorList>
    </citation>
    <scope>NUCLEOTIDE SEQUENCE [LARGE SCALE GENOMIC DNA]</scope>
    <source>
        <strain evidence="2 3">DSM 21223</strain>
    </source>
</reference>
<gene>
    <name evidence="2" type="ORF">EV678_0176</name>
</gene>
<evidence type="ECO:0000313" key="3">
    <source>
        <dbReference type="Proteomes" id="UP000292136"/>
    </source>
</evidence>
<feature type="domain" description="Metallo-beta-lactamase" evidence="1">
    <location>
        <begin position="11"/>
        <end position="187"/>
    </location>
</feature>
<sequence length="255" mass="27358">MRFASLGSGSRGNGLLVESGGTRVLLDCGFSLREATYRLQRLGVEPETLAGVLVTHEHSDHLAGVVRLAARFNLPVWLTTGTATMLSESESAYGQLRRIDSQQSLAVGDLEILPFTVPHDAREPVQYVFGDGNRRLGVLTDCGSLTSHVLEVLQACDGLFLECNHDPDLLAASVYPPFLKRRIGGSHGHLANDVAAEFLTRLDTSALQHVVAAHLSEKCNRPELAVAALSGALGCAAEWIGVADQENGVGWRSFC</sequence>
<dbReference type="Gene3D" id="3.60.15.10">
    <property type="entry name" value="Ribonuclease Z/Hydroxyacylglutathione hydrolase-like"/>
    <property type="match status" value="1"/>
</dbReference>
<proteinExistence type="predicted"/>
<dbReference type="InterPro" id="IPR001279">
    <property type="entry name" value="Metallo-B-lactamas"/>
</dbReference>
<dbReference type="EMBL" id="SHKM01000001">
    <property type="protein sequence ID" value="RZT89392.1"/>
    <property type="molecule type" value="Genomic_DNA"/>
</dbReference>
<dbReference type="InterPro" id="IPR036866">
    <property type="entry name" value="RibonucZ/Hydroxyglut_hydro"/>
</dbReference>
<evidence type="ECO:0000259" key="1">
    <source>
        <dbReference type="SMART" id="SM00849"/>
    </source>
</evidence>
<dbReference type="InterPro" id="IPR052533">
    <property type="entry name" value="WalJ/YycJ-like"/>
</dbReference>
<evidence type="ECO:0000313" key="2">
    <source>
        <dbReference type="EMBL" id="RZT89392.1"/>
    </source>
</evidence>